<keyword evidence="1" id="KW-0482">Metalloprotease</keyword>
<name>H2YAW8_CIOSA</name>
<proteinExistence type="inferred from homology"/>
<organism evidence="2 3">
    <name type="scientific">Ciona savignyi</name>
    <name type="common">Pacific transparent sea squirt</name>
    <dbReference type="NCBI Taxonomy" id="51511"/>
    <lineage>
        <taxon>Eukaryota</taxon>
        <taxon>Metazoa</taxon>
        <taxon>Chordata</taxon>
        <taxon>Tunicata</taxon>
        <taxon>Ascidiacea</taxon>
        <taxon>Phlebobranchia</taxon>
        <taxon>Cionidae</taxon>
        <taxon>Ciona</taxon>
    </lineage>
</organism>
<keyword evidence="1" id="KW-0479">Metal-binding</keyword>
<dbReference type="GeneTree" id="ENSGT00940000169273"/>
<keyword evidence="1" id="KW-0325">Glycoprotein</keyword>
<comment type="similarity">
    <text evidence="1">Belongs to the metallo-dependent hydrolases superfamily. Peptidase M19 family.</text>
</comment>
<keyword evidence="1" id="KW-0378">Hydrolase</keyword>
<dbReference type="PROSITE" id="PS51365">
    <property type="entry name" value="RENAL_DIPEPTIDASE_2"/>
    <property type="match status" value="1"/>
</dbReference>
<dbReference type="CDD" id="cd01301">
    <property type="entry name" value="rDP_like"/>
    <property type="match status" value="1"/>
</dbReference>
<evidence type="ECO:0000313" key="3">
    <source>
        <dbReference type="Proteomes" id="UP000007875"/>
    </source>
</evidence>
<dbReference type="Ensembl" id="ENSCSAVT00000002507.1">
    <property type="protein sequence ID" value="ENSCSAVP00000002466.1"/>
    <property type="gene ID" value="ENSCSAVG00000001457.1"/>
</dbReference>
<reference evidence="2" key="2">
    <citation type="submission" date="2025-08" db="UniProtKB">
        <authorList>
            <consortium name="Ensembl"/>
        </authorList>
    </citation>
    <scope>IDENTIFICATION</scope>
</reference>
<keyword evidence="1" id="KW-1015">Disulfide bond</keyword>
<accession>H2YAW8</accession>
<keyword evidence="3" id="KW-1185">Reference proteome</keyword>
<dbReference type="OMA" id="CSIADEP"/>
<sequence length="373" mass="41467">DTAINILNESPIIDGHNDWPYQLRRHMKNSINDVDFLNQDFTKLYNGSHTDIKRLRDGKVGAQSKTSFQFWSCYCSCNAGGKDAIRIALEQIDVVKRYSASYPSTFQFVTTAAEIEAANSEGKIASMIGVEGGHMIDSSLAVLRMLFALGARYMTLTHSCDTPWYVHPLLATAFNTAKTTGLTDFGKLVVSEMNRLGMLVDLAHVSDATMRDVFETTTAPVIYSHSSARAICNHGRNVPDDILQLLKTNQGILMINFYNDYITCSPTANISHVADHFDHVKNVIGADYLGMGADYDGVQRVPDGLEDVSKYPNLIRELLKRGWSEEELKKITGKNLLRVMRAVEAVAQQQQTSNVLPDETWISDSLVASNCRT</sequence>
<dbReference type="PANTHER" id="PTHR10443">
    <property type="entry name" value="MICROSOMAL DIPEPTIDASE"/>
    <property type="match status" value="1"/>
</dbReference>
<dbReference type="STRING" id="51511.ENSCSAVP00000002466"/>
<dbReference type="GO" id="GO:0070573">
    <property type="term" value="F:metallodipeptidase activity"/>
    <property type="evidence" value="ECO:0007669"/>
    <property type="project" value="InterPro"/>
</dbReference>
<keyword evidence="1" id="KW-0224">Dipeptidase</keyword>
<keyword evidence="1" id="KW-0336">GPI-anchor</keyword>
<dbReference type="AlphaFoldDB" id="H2YAW8"/>
<dbReference type="InParanoid" id="H2YAW8"/>
<dbReference type="InterPro" id="IPR008257">
    <property type="entry name" value="Pept_M19"/>
</dbReference>
<keyword evidence="1" id="KW-0862">Zinc</keyword>
<dbReference type="Pfam" id="PF01244">
    <property type="entry name" value="Peptidase_M19"/>
    <property type="match status" value="1"/>
</dbReference>
<keyword evidence="1" id="KW-0645">Protease</keyword>
<evidence type="ECO:0000313" key="2">
    <source>
        <dbReference type="Ensembl" id="ENSCSAVP00000002466.1"/>
    </source>
</evidence>
<reference evidence="2" key="3">
    <citation type="submission" date="2025-09" db="UniProtKB">
        <authorList>
            <consortium name="Ensembl"/>
        </authorList>
    </citation>
    <scope>IDENTIFICATION</scope>
</reference>
<dbReference type="Gene3D" id="3.20.20.140">
    <property type="entry name" value="Metal-dependent hydrolases"/>
    <property type="match status" value="1"/>
</dbReference>
<comment type="catalytic activity">
    <reaction evidence="1">
        <text>an L-aminoacyl-L-amino acid + H2O = 2 an L-alpha-amino acid</text>
        <dbReference type="Rhea" id="RHEA:48940"/>
        <dbReference type="ChEBI" id="CHEBI:15377"/>
        <dbReference type="ChEBI" id="CHEBI:59869"/>
        <dbReference type="ChEBI" id="CHEBI:77460"/>
        <dbReference type="EC" id="3.4.13.19"/>
    </reaction>
</comment>
<keyword evidence="1" id="KW-0472">Membrane</keyword>
<dbReference type="FunFam" id="3.20.20.140:FF:000030">
    <property type="entry name" value="Dipeptidase"/>
    <property type="match status" value="1"/>
</dbReference>
<dbReference type="GO" id="GO:0006508">
    <property type="term" value="P:proteolysis"/>
    <property type="evidence" value="ECO:0007669"/>
    <property type="project" value="UniProtKB-KW"/>
</dbReference>
<protein>
    <recommendedName>
        <fullName evidence="1">Dipeptidase</fullName>
        <ecNumber evidence="1">3.4.13.19</ecNumber>
    </recommendedName>
</protein>
<dbReference type="SUPFAM" id="SSF51556">
    <property type="entry name" value="Metallo-dependent hydrolases"/>
    <property type="match status" value="1"/>
</dbReference>
<comment type="subcellular location">
    <subcellularLocation>
        <location evidence="1">Membrane</location>
        <topology evidence="1">Lipid-anchor</topology>
        <topology evidence="1">GPI-anchor</topology>
    </subcellularLocation>
</comment>
<dbReference type="MEROPS" id="M19.001"/>
<dbReference type="GO" id="GO:0046872">
    <property type="term" value="F:metal ion binding"/>
    <property type="evidence" value="ECO:0007669"/>
    <property type="project" value="UniProtKB-UniRule"/>
</dbReference>
<comment type="subunit">
    <text evidence="1">Homodimer; disulfide-linked.</text>
</comment>
<reference evidence="3" key="1">
    <citation type="submission" date="2003-08" db="EMBL/GenBank/DDBJ databases">
        <authorList>
            <person name="Birren B."/>
            <person name="Nusbaum C."/>
            <person name="Abebe A."/>
            <person name="Abouelleil A."/>
            <person name="Adekoya E."/>
            <person name="Ait-zahra M."/>
            <person name="Allen N."/>
            <person name="Allen T."/>
            <person name="An P."/>
            <person name="Anderson M."/>
            <person name="Anderson S."/>
            <person name="Arachchi H."/>
            <person name="Armbruster J."/>
            <person name="Bachantsang P."/>
            <person name="Baldwin J."/>
            <person name="Barry A."/>
            <person name="Bayul T."/>
            <person name="Blitshsteyn B."/>
            <person name="Bloom T."/>
            <person name="Blye J."/>
            <person name="Boguslavskiy L."/>
            <person name="Borowsky M."/>
            <person name="Boukhgalter B."/>
            <person name="Brunache A."/>
            <person name="Butler J."/>
            <person name="Calixte N."/>
            <person name="Calvo S."/>
            <person name="Camarata J."/>
            <person name="Campo K."/>
            <person name="Chang J."/>
            <person name="Cheshatsang Y."/>
            <person name="Citroen M."/>
            <person name="Collymore A."/>
            <person name="Considine T."/>
            <person name="Cook A."/>
            <person name="Cooke P."/>
            <person name="Corum B."/>
            <person name="Cuomo C."/>
            <person name="David R."/>
            <person name="Dawoe T."/>
            <person name="Degray S."/>
            <person name="Dodge S."/>
            <person name="Dooley K."/>
            <person name="Dorje P."/>
            <person name="Dorjee K."/>
            <person name="Dorris L."/>
            <person name="Duffey N."/>
            <person name="Dupes A."/>
            <person name="Elkins T."/>
            <person name="Engels R."/>
            <person name="Erickson J."/>
            <person name="Farina A."/>
            <person name="Faro S."/>
            <person name="Ferreira P."/>
            <person name="Fischer H."/>
            <person name="Fitzgerald M."/>
            <person name="Foley K."/>
            <person name="Gage D."/>
            <person name="Galagan J."/>
            <person name="Gearin G."/>
            <person name="Gnerre S."/>
            <person name="Gnirke A."/>
            <person name="Goyette A."/>
            <person name="Graham J."/>
            <person name="Grandbois E."/>
            <person name="Gyaltsen K."/>
            <person name="Hafez N."/>
            <person name="Hagopian D."/>
            <person name="Hagos B."/>
            <person name="Hall J."/>
            <person name="Hatcher B."/>
            <person name="Heller A."/>
            <person name="Higgins H."/>
            <person name="Honan T."/>
            <person name="Horn A."/>
            <person name="Houde N."/>
            <person name="Hughes L."/>
            <person name="Hulme W."/>
            <person name="Husby E."/>
            <person name="Iliev I."/>
            <person name="Jaffe D."/>
            <person name="Jones C."/>
            <person name="Kamal M."/>
            <person name="Kamat A."/>
            <person name="Kamvysselis M."/>
            <person name="Karlsson E."/>
            <person name="Kells C."/>
            <person name="Kieu A."/>
            <person name="Kisner P."/>
            <person name="Kodira C."/>
            <person name="Kulbokas E."/>
            <person name="Labutti K."/>
            <person name="Lama D."/>
            <person name="Landers T."/>
            <person name="Leger J."/>
            <person name="Levine S."/>
            <person name="Lewis D."/>
            <person name="Lewis T."/>
            <person name="Lindblad-toh K."/>
            <person name="Liu X."/>
            <person name="Lokyitsang T."/>
            <person name="Lokyitsang Y."/>
            <person name="Lucien O."/>
            <person name="Lui A."/>
            <person name="Ma L.J."/>
            <person name="Mabbitt R."/>
            <person name="Macdonald J."/>
            <person name="Maclean C."/>
            <person name="Major J."/>
            <person name="Manning J."/>
            <person name="Marabella R."/>
            <person name="Maru K."/>
            <person name="Matthews C."/>
            <person name="Mauceli E."/>
            <person name="Mccarthy M."/>
            <person name="Mcdonough S."/>
            <person name="Mcghee T."/>
            <person name="Meldrim J."/>
            <person name="Meneus L."/>
            <person name="Mesirov J."/>
            <person name="Mihalev A."/>
            <person name="Mihova T."/>
            <person name="Mikkelsen T."/>
            <person name="Mlenga V."/>
            <person name="Moru K."/>
            <person name="Mozes J."/>
            <person name="Mulrain L."/>
            <person name="Munson G."/>
            <person name="Naylor J."/>
            <person name="Newes C."/>
            <person name="Nguyen C."/>
            <person name="Nguyen N."/>
            <person name="Nguyen T."/>
            <person name="Nicol R."/>
            <person name="Nielsen C."/>
            <person name="Nizzari M."/>
            <person name="Norbu C."/>
            <person name="Norbu N."/>
            <person name="O'donnell P."/>
            <person name="Okoawo O."/>
            <person name="O'leary S."/>
            <person name="Omotosho B."/>
            <person name="O'neill K."/>
            <person name="Osman S."/>
            <person name="Parker S."/>
            <person name="Perrin D."/>
            <person name="Phunkhang P."/>
            <person name="Piqani B."/>
            <person name="Purcell S."/>
            <person name="Rachupka T."/>
            <person name="Ramasamy U."/>
            <person name="Rameau R."/>
            <person name="Ray V."/>
            <person name="Raymond C."/>
            <person name="Retta R."/>
            <person name="Richardson S."/>
            <person name="Rise C."/>
            <person name="Rodriguez J."/>
            <person name="Rogers J."/>
            <person name="Rogov P."/>
            <person name="Rutman M."/>
            <person name="Schupbach R."/>
            <person name="Seaman C."/>
            <person name="Settipalli S."/>
            <person name="Sharpe T."/>
            <person name="Sheridan J."/>
            <person name="Sherpa N."/>
            <person name="Shi J."/>
            <person name="Smirnov S."/>
            <person name="Smith C."/>
            <person name="Sougnez C."/>
            <person name="Spencer B."/>
            <person name="Stalker J."/>
            <person name="Stange-thomann N."/>
            <person name="Stavropoulos S."/>
            <person name="Stetson K."/>
            <person name="Stone C."/>
            <person name="Stone S."/>
            <person name="Stubbs M."/>
            <person name="Talamas J."/>
            <person name="Tchuinga P."/>
            <person name="Tenzing P."/>
            <person name="Tesfaye S."/>
            <person name="Theodore J."/>
            <person name="Thoulutsang Y."/>
            <person name="Topham K."/>
            <person name="Towey S."/>
            <person name="Tsamla T."/>
            <person name="Tsomo N."/>
            <person name="Vallee D."/>
            <person name="Vassiliev H."/>
            <person name="Venkataraman V."/>
            <person name="Vinson J."/>
            <person name="Vo A."/>
            <person name="Wade C."/>
            <person name="Wang S."/>
            <person name="Wangchuk T."/>
            <person name="Wangdi T."/>
            <person name="Whittaker C."/>
            <person name="Wilkinson J."/>
            <person name="Wu Y."/>
            <person name="Wyman D."/>
            <person name="Yadav S."/>
            <person name="Yang S."/>
            <person name="Yang X."/>
            <person name="Yeager S."/>
            <person name="Yee E."/>
            <person name="Young G."/>
            <person name="Zainoun J."/>
            <person name="Zembeck L."/>
            <person name="Zimmer A."/>
            <person name="Zody M."/>
            <person name="Lander E."/>
        </authorList>
    </citation>
    <scope>NUCLEOTIDE SEQUENCE [LARGE SCALE GENOMIC DNA]</scope>
</reference>
<dbReference type="eggNOG" id="KOG4127">
    <property type="taxonomic scope" value="Eukaryota"/>
</dbReference>
<dbReference type="GO" id="GO:0098552">
    <property type="term" value="C:side of membrane"/>
    <property type="evidence" value="ECO:0007669"/>
    <property type="project" value="UniProtKB-KW"/>
</dbReference>
<evidence type="ECO:0000256" key="1">
    <source>
        <dbReference type="RuleBase" id="RU341113"/>
    </source>
</evidence>
<comment type="cofactor">
    <cofactor evidence="1">
        <name>Zn(2+)</name>
        <dbReference type="ChEBI" id="CHEBI:29105"/>
    </cofactor>
</comment>
<keyword evidence="1" id="KW-0449">Lipoprotein</keyword>
<dbReference type="HOGENOM" id="CLU_031404_4_2_1"/>
<dbReference type="InterPro" id="IPR032466">
    <property type="entry name" value="Metal_Hydrolase"/>
</dbReference>
<dbReference type="EC" id="3.4.13.19" evidence="1"/>
<dbReference type="PANTHER" id="PTHR10443:SF12">
    <property type="entry name" value="DIPEPTIDASE"/>
    <property type="match status" value="1"/>
</dbReference>
<dbReference type="Proteomes" id="UP000007875">
    <property type="component" value="Unassembled WGS sequence"/>
</dbReference>